<proteinExistence type="predicted"/>
<evidence type="ECO:0000313" key="3">
    <source>
        <dbReference type="Proteomes" id="UP001597368"/>
    </source>
</evidence>
<dbReference type="Proteomes" id="UP001597368">
    <property type="component" value="Unassembled WGS sequence"/>
</dbReference>
<name>A0ABW4STL2_9ACTN</name>
<dbReference type="Gene3D" id="3.10.180.10">
    <property type="entry name" value="2,3-Dihydroxybiphenyl 1,2-Dioxygenase, domain 1"/>
    <property type="match status" value="1"/>
</dbReference>
<gene>
    <name evidence="2" type="ORF">ACFSKW_12345</name>
</gene>
<protein>
    <submittedName>
        <fullName evidence="2">VOC family protein</fullName>
    </submittedName>
</protein>
<dbReference type="EMBL" id="JBHUFV010000020">
    <property type="protein sequence ID" value="MFD1932265.1"/>
    <property type="molecule type" value="Genomic_DNA"/>
</dbReference>
<keyword evidence="3" id="KW-1185">Reference proteome</keyword>
<dbReference type="RefSeq" id="WP_379572329.1">
    <property type="nucleotide sequence ID" value="NZ_JBHUFV010000020.1"/>
</dbReference>
<evidence type="ECO:0000313" key="2">
    <source>
        <dbReference type="EMBL" id="MFD1932265.1"/>
    </source>
</evidence>
<dbReference type="Pfam" id="PF13468">
    <property type="entry name" value="Glyoxalase_3"/>
    <property type="match status" value="1"/>
</dbReference>
<comment type="caution">
    <text evidence="2">The sequence shown here is derived from an EMBL/GenBank/DDBJ whole genome shotgun (WGS) entry which is preliminary data.</text>
</comment>
<reference evidence="3" key="1">
    <citation type="journal article" date="2019" name="Int. J. Syst. Evol. Microbiol.">
        <title>The Global Catalogue of Microorganisms (GCM) 10K type strain sequencing project: providing services to taxonomists for standard genome sequencing and annotation.</title>
        <authorList>
            <consortium name="The Broad Institute Genomics Platform"/>
            <consortium name="The Broad Institute Genome Sequencing Center for Infectious Disease"/>
            <person name="Wu L."/>
            <person name="Ma J."/>
        </authorList>
    </citation>
    <scope>NUCLEOTIDE SEQUENCE [LARGE SCALE GENOMIC DNA]</scope>
    <source>
        <strain evidence="3">ICMP 6774ER</strain>
    </source>
</reference>
<feature type="domain" description="Glyoxalase-like" evidence="1">
    <location>
        <begin position="6"/>
        <end position="222"/>
    </location>
</feature>
<dbReference type="InterPro" id="IPR025870">
    <property type="entry name" value="Glyoxalase-like_dom"/>
</dbReference>
<evidence type="ECO:0000259" key="1">
    <source>
        <dbReference type="Pfam" id="PF13468"/>
    </source>
</evidence>
<sequence length="324" mass="33664">MTILGLHHIGHVVRDMREAVERYGTLGFTLPPAAYPVLPPAPGAPAEPFGVANTHAYFPGNFVELVTLVGGEATGRMPADARPIPLRVPDDRLAGIVAAIRDTTANLISCLGRFEGVHILMLDTDDVGHEAARLSQEGVGHGGVHAVQRPVETAQGTRMEPVRFLEIDGTAPGLVAEGRVGLAENAGSGHGPHPNGATGLLECVLCVADAELSEVEERYTRYLGVPARAEGAARVFDLRDAAVTLVGASALGDLLPGERCPALPGFAAYTLATRDADATERFLRGRGVPLGRTAGGEIFVPSEAALGVAIVFRAGGGRRSVSSA</sequence>
<organism evidence="2 3">
    <name type="scientific">Nonomuraea mangrovi</name>
    <dbReference type="NCBI Taxonomy" id="2316207"/>
    <lineage>
        <taxon>Bacteria</taxon>
        <taxon>Bacillati</taxon>
        <taxon>Actinomycetota</taxon>
        <taxon>Actinomycetes</taxon>
        <taxon>Streptosporangiales</taxon>
        <taxon>Streptosporangiaceae</taxon>
        <taxon>Nonomuraea</taxon>
    </lineage>
</organism>
<dbReference type="SUPFAM" id="SSF54593">
    <property type="entry name" value="Glyoxalase/Bleomycin resistance protein/Dihydroxybiphenyl dioxygenase"/>
    <property type="match status" value="1"/>
</dbReference>
<accession>A0ABW4STL2</accession>
<dbReference type="InterPro" id="IPR029068">
    <property type="entry name" value="Glyas_Bleomycin-R_OHBP_Dase"/>
</dbReference>